<dbReference type="OrthoDB" id="10528705at2759"/>
<gene>
    <name evidence="2" type="ORF">AAE3_LOCUS12584</name>
</gene>
<dbReference type="InterPro" id="IPR059179">
    <property type="entry name" value="MLKL-like_MCAfunc"/>
</dbReference>
<evidence type="ECO:0000313" key="2">
    <source>
        <dbReference type="EMBL" id="CAA7270555.1"/>
    </source>
</evidence>
<feature type="compositionally biased region" description="Basic and acidic residues" evidence="1">
    <location>
        <begin position="346"/>
        <end position="355"/>
    </location>
</feature>
<protein>
    <submittedName>
        <fullName evidence="2">Uncharacterized protein</fullName>
    </submittedName>
</protein>
<feature type="region of interest" description="Disordered" evidence="1">
    <location>
        <begin position="1"/>
        <end position="25"/>
    </location>
</feature>
<feature type="region of interest" description="Disordered" evidence="1">
    <location>
        <begin position="481"/>
        <end position="568"/>
    </location>
</feature>
<sequence length="653" mass="73558">MSQRHADEQSSTIGGDSPHDSRFQRQWTTRQWHCLKKSGTAMNLTLQGPFAFNTQAVRNDISSSSPASHSFTIQGEPEGTIRDMEMPGSLAWSTIMKRILNRTLMEGHLSFLQEAAARATTIREAFEKERREHIPGGLSLLAFDACGSVFIVIHECDEAFHRGHSIPDKWKWDTRQLEDTLSEIEVFIKKWTTRGVFKRYYRRRKDQEKAAEFRRCLGKMASRISTVRANTTIQESVEEIIYEKVHQRNTAGISASTMQLIGKFLARLGENEQDKSTLRGDAVDKHGHESFHKKRRGQKYMRGPKVTRQEDGLARRRYQQKGRSRRRTHQSLDNRARPQSASPRITGEDASEKSRSPYSYPNRRYYVPSLGAQAPPSGYPLGTPSGYPVGTPSGYPMGTPYSIPVPTTEPWIEGQYGGHGYYAPYEPPVEAPSQNPIPPMQRRENIESNLRKRPSSRGYTLLPTKASDTSIALAQRSSYAMSEDGYTSEEEDNLTSSDGSWTGDEYDNTDSDGDGSVEELLRNDHISGRSQFRRSLSRRRPRARSTRRPPSRHRRVRVRTPRHKRSSSLFGSFRAAEPGASQTTLGSTRELFSHPSSSFGSLNGSAVSFGSGPTQVTNTNSWNVHHYNIAHSFTAGERSGIKEGANTGRSRTY</sequence>
<evidence type="ECO:0000313" key="3">
    <source>
        <dbReference type="Proteomes" id="UP000467700"/>
    </source>
</evidence>
<feature type="region of interest" description="Disordered" evidence="1">
    <location>
        <begin position="272"/>
        <end position="364"/>
    </location>
</feature>
<feature type="compositionally biased region" description="Basic residues" evidence="1">
    <location>
        <begin position="315"/>
        <end position="329"/>
    </location>
</feature>
<dbReference type="CDD" id="cd21037">
    <property type="entry name" value="MLKL_NTD"/>
    <property type="match status" value="1"/>
</dbReference>
<dbReference type="AlphaFoldDB" id="A0A8S0W4S9"/>
<dbReference type="EMBL" id="CACVBS010000090">
    <property type="protein sequence ID" value="CAA7270555.1"/>
    <property type="molecule type" value="Genomic_DNA"/>
</dbReference>
<proteinExistence type="predicted"/>
<evidence type="ECO:0000256" key="1">
    <source>
        <dbReference type="SAM" id="MobiDB-lite"/>
    </source>
</evidence>
<dbReference type="Proteomes" id="UP000467700">
    <property type="component" value="Unassembled WGS sequence"/>
</dbReference>
<accession>A0A8S0W4S9</accession>
<feature type="compositionally biased region" description="Basic and acidic residues" evidence="1">
    <location>
        <begin position="272"/>
        <end position="290"/>
    </location>
</feature>
<comment type="caution">
    <text evidence="2">The sequence shown here is derived from an EMBL/GenBank/DDBJ whole genome shotgun (WGS) entry which is preliminary data.</text>
</comment>
<keyword evidence="3" id="KW-1185">Reference proteome</keyword>
<feature type="compositionally biased region" description="Acidic residues" evidence="1">
    <location>
        <begin position="504"/>
        <end position="517"/>
    </location>
</feature>
<feature type="compositionally biased region" description="Basic residues" evidence="1">
    <location>
        <begin position="531"/>
        <end position="566"/>
    </location>
</feature>
<name>A0A8S0W4S9_CYCAE</name>
<reference evidence="2 3" key="1">
    <citation type="submission" date="2020-01" db="EMBL/GenBank/DDBJ databases">
        <authorList>
            <person name="Gupta K D."/>
        </authorList>
    </citation>
    <scope>NUCLEOTIDE SEQUENCE [LARGE SCALE GENOMIC DNA]</scope>
</reference>
<organism evidence="2 3">
    <name type="scientific">Cyclocybe aegerita</name>
    <name type="common">Black poplar mushroom</name>
    <name type="synonym">Agrocybe aegerita</name>
    <dbReference type="NCBI Taxonomy" id="1973307"/>
    <lineage>
        <taxon>Eukaryota</taxon>
        <taxon>Fungi</taxon>
        <taxon>Dikarya</taxon>
        <taxon>Basidiomycota</taxon>
        <taxon>Agaricomycotina</taxon>
        <taxon>Agaricomycetes</taxon>
        <taxon>Agaricomycetidae</taxon>
        <taxon>Agaricales</taxon>
        <taxon>Agaricineae</taxon>
        <taxon>Bolbitiaceae</taxon>
        <taxon>Cyclocybe</taxon>
    </lineage>
</organism>